<dbReference type="InterPro" id="IPR052534">
    <property type="entry name" value="Extracell_DNA_Util/SecSys_Comp"/>
</dbReference>
<dbReference type="GO" id="GO:0043107">
    <property type="term" value="P:type IV pilus-dependent motility"/>
    <property type="evidence" value="ECO:0007669"/>
    <property type="project" value="TreeGrafter"/>
</dbReference>
<keyword evidence="3" id="KW-1185">Reference proteome</keyword>
<keyword evidence="1" id="KW-0812">Transmembrane</keyword>
<dbReference type="AlphaFoldDB" id="A0A1H2DWD7"/>
<feature type="transmembrane region" description="Helical" evidence="1">
    <location>
        <begin position="21"/>
        <end position="41"/>
    </location>
</feature>
<proteinExistence type="predicted"/>
<gene>
    <name evidence="2" type="ORF">SAMN04487931_102266</name>
</gene>
<protein>
    <submittedName>
        <fullName evidence="2">Type IV pilus assembly protein PilN</fullName>
    </submittedName>
</protein>
<evidence type="ECO:0000256" key="1">
    <source>
        <dbReference type="SAM" id="Phobius"/>
    </source>
</evidence>
<dbReference type="InterPro" id="IPR007813">
    <property type="entry name" value="PilN"/>
</dbReference>
<keyword evidence="1" id="KW-1133">Transmembrane helix</keyword>
<dbReference type="Proteomes" id="UP000199608">
    <property type="component" value="Unassembled WGS sequence"/>
</dbReference>
<dbReference type="PANTHER" id="PTHR40278">
    <property type="entry name" value="DNA UTILIZATION PROTEIN HOFN"/>
    <property type="match status" value="1"/>
</dbReference>
<accession>A0A1H2DWD7</accession>
<organism evidence="2 3">
    <name type="scientific">Desulfobacula phenolica</name>
    <dbReference type="NCBI Taxonomy" id="90732"/>
    <lineage>
        <taxon>Bacteria</taxon>
        <taxon>Pseudomonadati</taxon>
        <taxon>Thermodesulfobacteriota</taxon>
        <taxon>Desulfobacteria</taxon>
        <taxon>Desulfobacterales</taxon>
        <taxon>Desulfobacteraceae</taxon>
        <taxon>Desulfobacula</taxon>
    </lineage>
</organism>
<evidence type="ECO:0000313" key="2">
    <source>
        <dbReference type="EMBL" id="SDT87156.1"/>
    </source>
</evidence>
<dbReference type="GO" id="GO:0043683">
    <property type="term" value="P:type IV pilus assembly"/>
    <property type="evidence" value="ECO:0007669"/>
    <property type="project" value="TreeGrafter"/>
</dbReference>
<dbReference type="PANTHER" id="PTHR40278:SF2">
    <property type="entry name" value="TYPE IV PILUS INNER MEMBRANE COMPONENT PILN"/>
    <property type="match status" value="1"/>
</dbReference>
<dbReference type="Pfam" id="PF05137">
    <property type="entry name" value="PilN"/>
    <property type="match status" value="1"/>
</dbReference>
<sequence length="195" mass="22764">MIRINLLPFRIARKKENIRRQISVFLLLILLTVVALVWYTITVNKQILTVKEKTNQVNSQISKYKEKADRVAKIKKDLKVLEDKLEIVSLLKKQREKQLLLFDGMTDLIVPERMWLESFKTSNDNVTIKGVAFDNPTIADFMEKLEKSILFSKVDLKTAQMRKFKNDVMLKSFELLCVKAKPKPVEKEALKQGRK</sequence>
<reference evidence="3" key="1">
    <citation type="submission" date="2016-10" db="EMBL/GenBank/DDBJ databases">
        <authorList>
            <person name="Varghese N."/>
            <person name="Submissions S."/>
        </authorList>
    </citation>
    <scope>NUCLEOTIDE SEQUENCE [LARGE SCALE GENOMIC DNA]</scope>
    <source>
        <strain evidence="3">DSM 3384</strain>
    </source>
</reference>
<keyword evidence="1" id="KW-0472">Membrane</keyword>
<dbReference type="EMBL" id="FNLL01000002">
    <property type="protein sequence ID" value="SDT87156.1"/>
    <property type="molecule type" value="Genomic_DNA"/>
</dbReference>
<dbReference type="RefSeq" id="WP_014956109.1">
    <property type="nucleotide sequence ID" value="NZ_FNLL01000002.1"/>
</dbReference>
<name>A0A1H2DWD7_9BACT</name>
<evidence type="ECO:0000313" key="3">
    <source>
        <dbReference type="Proteomes" id="UP000199608"/>
    </source>
</evidence>